<dbReference type="RefSeq" id="WP_021660327.1">
    <property type="nucleotide sequence ID" value="NZ_FQVY01000002.1"/>
</dbReference>
<dbReference type="EMBL" id="FQVY01000002">
    <property type="protein sequence ID" value="SHG14318.1"/>
    <property type="molecule type" value="Genomic_DNA"/>
</dbReference>
<proteinExistence type="predicted"/>
<protein>
    <submittedName>
        <fullName evidence="1">Uncharacterized protein</fullName>
    </submittedName>
</protein>
<gene>
    <name evidence="1" type="ORF">SAMN05444424_1635</name>
</gene>
<dbReference type="AlphaFoldDB" id="A0AAQ1MDT8"/>
<accession>A0AAQ1MDT8</accession>
<organism evidence="1 2">
    <name type="scientific">Bittarella massiliensis</name>
    <name type="common">ex Durand et al. 2017</name>
    <dbReference type="NCBI Taxonomy" id="1720313"/>
    <lineage>
        <taxon>Bacteria</taxon>
        <taxon>Bacillati</taxon>
        <taxon>Bacillota</taxon>
        <taxon>Clostridia</taxon>
        <taxon>Eubacteriales</taxon>
        <taxon>Oscillospiraceae</taxon>
        <taxon>Bittarella (ex Durand et al. 2017)</taxon>
    </lineage>
</organism>
<evidence type="ECO:0000313" key="2">
    <source>
        <dbReference type="Proteomes" id="UP000184089"/>
    </source>
</evidence>
<name>A0AAQ1MDT8_9FIRM</name>
<comment type="caution">
    <text evidence="1">The sequence shown here is derived from an EMBL/GenBank/DDBJ whole genome shotgun (WGS) entry which is preliminary data.</text>
</comment>
<dbReference type="Proteomes" id="UP000184089">
    <property type="component" value="Unassembled WGS sequence"/>
</dbReference>
<sequence>MKNKKGLIFLICVLVLVVGGALRPLIMDWIWYTFIEKPVVLDENRGVAVSLFPGEYPVNLICNGYDYTKNGEKMALDRAREGRELHQAEGVVTGSYSKSDYLGGEGVAYKTYYWAYSIRLPEGTADTYRIFPASDYEPSACIRTGDEISFTYYKDQKGDPVIDEYHCPQAEQRLQAWTDAQSDETLQKAGLKRG</sequence>
<evidence type="ECO:0000313" key="1">
    <source>
        <dbReference type="EMBL" id="SHG14318.1"/>
    </source>
</evidence>
<reference evidence="2" key="1">
    <citation type="submission" date="2016-11" db="EMBL/GenBank/DDBJ databases">
        <authorList>
            <person name="Jaros S."/>
            <person name="Januszkiewicz K."/>
            <person name="Wedrychowicz H."/>
        </authorList>
    </citation>
    <scope>NUCLEOTIDE SEQUENCE [LARGE SCALE GENOMIC DNA]</scope>
    <source>
        <strain evidence="2">DSM 4029</strain>
    </source>
</reference>